<dbReference type="Gene3D" id="3.30.160.60">
    <property type="entry name" value="Classic Zinc Finger"/>
    <property type="match status" value="13"/>
</dbReference>
<feature type="compositionally biased region" description="Low complexity" evidence="10">
    <location>
        <begin position="370"/>
        <end position="380"/>
    </location>
</feature>
<evidence type="ECO:0000259" key="11">
    <source>
        <dbReference type="PROSITE" id="PS50157"/>
    </source>
</evidence>
<dbReference type="PROSITE" id="PS50157">
    <property type="entry name" value="ZINC_FINGER_C2H2_2"/>
    <property type="match status" value="22"/>
</dbReference>
<evidence type="ECO:0000256" key="8">
    <source>
        <dbReference type="ARBA" id="ARBA00023242"/>
    </source>
</evidence>
<protein>
    <recommendedName>
        <fullName evidence="11">C2H2-type domain-containing protein</fullName>
    </recommendedName>
</protein>
<feature type="domain" description="C2H2-type" evidence="11">
    <location>
        <begin position="952"/>
        <end position="979"/>
    </location>
</feature>
<feature type="domain" description="C2H2-type" evidence="11">
    <location>
        <begin position="420"/>
        <end position="447"/>
    </location>
</feature>
<dbReference type="SMART" id="SM00355">
    <property type="entry name" value="ZnF_C2H2"/>
    <property type="match status" value="26"/>
</dbReference>
<feature type="domain" description="C2H2-type" evidence="11">
    <location>
        <begin position="172"/>
        <end position="200"/>
    </location>
</feature>
<proteinExistence type="predicted"/>
<evidence type="ECO:0000256" key="6">
    <source>
        <dbReference type="ARBA" id="ARBA00023015"/>
    </source>
</evidence>
<dbReference type="AlphaFoldDB" id="A0ABD1DK29"/>
<comment type="subcellular location">
    <subcellularLocation>
        <location evidence="1">Nucleus</location>
    </subcellularLocation>
</comment>
<keyword evidence="2" id="KW-0479">Metal-binding</keyword>
<evidence type="ECO:0000313" key="13">
    <source>
        <dbReference type="Proteomes" id="UP001562425"/>
    </source>
</evidence>
<evidence type="ECO:0000256" key="7">
    <source>
        <dbReference type="ARBA" id="ARBA00023163"/>
    </source>
</evidence>
<evidence type="ECO:0000313" key="12">
    <source>
        <dbReference type="EMBL" id="KAL1399769.1"/>
    </source>
</evidence>
<comment type="caution">
    <text evidence="12">The sequence shown here is derived from an EMBL/GenBank/DDBJ whole genome shotgun (WGS) entry which is preliminary data.</text>
</comment>
<dbReference type="InterPro" id="IPR003604">
    <property type="entry name" value="Matrin/U1-like-C_Znf_C2H2"/>
</dbReference>
<organism evidence="12 13">
    <name type="scientific">Culex pipiens pipiens</name>
    <name type="common">Northern house mosquito</name>
    <dbReference type="NCBI Taxonomy" id="38569"/>
    <lineage>
        <taxon>Eukaryota</taxon>
        <taxon>Metazoa</taxon>
        <taxon>Ecdysozoa</taxon>
        <taxon>Arthropoda</taxon>
        <taxon>Hexapoda</taxon>
        <taxon>Insecta</taxon>
        <taxon>Pterygota</taxon>
        <taxon>Neoptera</taxon>
        <taxon>Endopterygota</taxon>
        <taxon>Diptera</taxon>
        <taxon>Nematocera</taxon>
        <taxon>Culicoidea</taxon>
        <taxon>Culicidae</taxon>
        <taxon>Culicinae</taxon>
        <taxon>Culicini</taxon>
        <taxon>Culex</taxon>
        <taxon>Culex</taxon>
    </lineage>
</organism>
<evidence type="ECO:0000256" key="5">
    <source>
        <dbReference type="ARBA" id="ARBA00022833"/>
    </source>
</evidence>
<dbReference type="InterPro" id="IPR013087">
    <property type="entry name" value="Znf_C2H2_type"/>
</dbReference>
<feature type="domain" description="C2H2-type" evidence="11">
    <location>
        <begin position="230"/>
        <end position="257"/>
    </location>
</feature>
<keyword evidence="4 9" id="KW-0863">Zinc-finger</keyword>
<feature type="domain" description="C2H2-type" evidence="11">
    <location>
        <begin position="1013"/>
        <end position="1040"/>
    </location>
</feature>
<feature type="compositionally biased region" description="Basic and acidic residues" evidence="10">
    <location>
        <begin position="43"/>
        <end position="55"/>
    </location>
</feature>
<feature type="domain" description="C2H2-type" evidence="11">
    <location>
        <begin position="884"/>
        <end position="911"/>
    </location>
</feature>
<accession>A0ABD1DK29</accession>
<keyword evidence="7" id="KW-0804">Transcription</keyword>
<feature type="domain" description="C2H2-type" evidence="11">
    <location>
        <begin position="390"/>
        <end position="417"/>
    </location>
</feature>
<dbReference type="FunFam" id="3.30.160.60:FF:000012">
    <property type="entry name" value="RB-associated KRAB zinc finger protein-like"/>
    <property type="match status" value="1"/>
</dbReference>
<dbReference type="EMBL" id="JBEHCU010005459">
    <property type="protein sequence ID" value="KAL1399769.1"/>
    <property type="molecule type" value="Genomic_DNA"/>
</dbReference>
<reference evidence="12 13" key="1">
    <citation type="submission" date="2024-05" db="EMBL/GenBank/DDBJ databases">
        <title>Culex pipiens pipiens assembly and annotation.</title>
        <authorList>
            <person name="Alout H."/>
            <person name="Durand T."/>
        </authorList>
    </citation>
    <scope>NUCLEOTIDE SEQUENCE [LARGE SCALE GENOMIC DNA]</scope>
    <source>
        <strain evidence="12">HA-2024</strain>
        <tissue evidence="12">Whole body</tissue>
    </source>
</reference>
<keyword evidence="13" id="KW-1185">Reference proteome</keyword>
<dbReference type="SMART" id="SM00451">
    <property type="entry name" value="ZnF_U1"/>
    <property type="match status" value="5"/>
</dbReference>
<feature type="domain" description="C2H2-type" evidence="11">
    <location>
        <begin position="753"/>
        <end position="780"/>
    </location>
</feature>
<gene>
    <name evidence="12" type="ORF">pipiens_001168</name>
</gene>
<feature type="domain" description="C2H2-type" evidence="11">
    <location>
        <begin position="590"/>
        <end position="618"/>
    </location>
</feature>
<feature type="domain" description="C2H2-type" evidence="11">
    <location>
        <begin position="982"/>
        <end position="1009"/>
    </location>
</feature>
<feature type="domain" description="C2H2-type" evidence="11">
    <location>
        <begin position="106"/>
        <end position="134"/>
    </location>
</feature>
<feature type="region of interest" description="Disordered" evidence="10">
    <location>
        <begin position="36"/>
        <end position="76"/>
    </location>
</feature>
<feature type="domain" description="C2H2-type" evidence="11">
    <location>
        <begin position="643"/>
        <end position="670"/>
    </location>
</feature>
<dbReference type="GO" id="GO:0005634">
    <property type="term" value="C:nucleus"/>
    <property type="evidence" value="ECO:0007669"/>
    <property type="project" value="UniProtKB-SubCell"/>
</dbReference>
<dbReference type="PROSITE" id="PS00028">
    <property type="entry name" value="ZINC_FINGER_C2H2_1"/>
    <property type="match status" value="24"/>
</dbReference>
<dbReference type="InterPro" id="IPR036236">
    <property type="entry name" value="Znf_C2H2_sf"/>
</dbReference>
<dbReference type="SUPFAM" id="SSF57667">
    <property type="entry name" value="beta-beta-alpha zinc fingers"/>
    <property type="match status" value="12"/>
</dbReference>
<keyword evidence="3" id="KW-0677">Repeat</keyword>
<keyword evidence="6" id="KW-0805">Transcription regulation</keyword>
<dbReference type="PANTHER" id="PTHR24379">
    <property type="entry name" value="KRAB AND ZINC FINGER DOMAIN-CONTAINING"/>
    <property type="match status" value="1"/>
</dbReference>
<feature type="domain" description="C2H2-type" evidence="11">
    <location>
        <begin position="76"/>
        <end position="103"/>
    </location>
</feature>
<dbReference type="PANTHER" id="PTHR24379:SF121">
    <property type="entry name" value="C2H2-TYPE DOMAIN-CONTAINING PROTEIN"/>
    <property type="match status" value="1"/>
</dbReference>
<dbReference type="Proteomes" id="UP001562425">
    <property type="component" value="Unassembled WGS sequence"/>
</dbReference>
<evidence type="ECO:0000256" key="10">
    <source>
        <dbReference type="SAM" id="MobiDB-lite"/>
    </source>
</evidence>
<evidence type="ECO:0000256" key="3">
    <source>
        <dbReference type="ARBA" id="ARBA00022737"/>
    </source>
</evidence>
<feature type="domain" description="C2H2-type" evidence="11">
    <location>
        <begin position="805"/>
        <end position="832"/>
    </location>
</feature>
<feature type="domain" description="C2H2-type" evidence="11">
    <location>
        <begin position="673"/>
        <end position="700"/>
    </location>
</feature>
<keyword evidence="8" id="KW-0539">Nucleus</keyword>
<feature type="domain" description="C2H2-type" evidence="11">
    <location>
        <begin position="340"/>
        <end position="367"/>
    </location>
</feature>
<dbReference type="Pfam" id="PF00096">
    <property type="entry name" value="zf-C2H2"/>
    <property type="match status" value="9"/>
</dbReference>
<feature type="region of interest" description="Disordered" evidence="10">
    <location>
        <begin position="773"/>
        <end position="800"/>
    </location>
</feature>
<evidence type="ECO:0000256" key="4">
    <source>
        <dbReference type="ARBA" id="ARBA00022771"/>
    </source>
</evidence>
<keyword evidence="5" id="KW-0862">Zinc</keyword>
<feature type="domain" description="C2H2-type" evidence="11">
    <location>
        <begin position="142"/>
        <end position="164"/>
    </location>
</feature>
<dbReference type="GO" id="GO:0008270">
    <property type="term" value="F:zinc ion binding"/>
    <property type="evidence" value="ECO:0007669"/>
    <property type="project" value="UniProtKB-KW"/>
</dbReference>
<sequence length="1088" mass="126629">MAESKRFPAVVKQEPVDIEEPSSFCYETMVKEELIIEDELEPSPEKDDGQDRTAADESDLEDIPKSSKGQPSNKKWHCEKCNKSYHSSSAFSTHKTRHKAFETGRFACQQCEKRFGDNRSLNLHKMKGCEGESTENSDGKSWVCVECNKAFSNPYTFQHHIYSHRVVSACEYKCETCEKCFKVKYALTRHEQNAHQKKIKTEAKQLVRDASKSEAEKVRKVVEKDENGFFKCPDCDKRFKYRLKCIIHARRHVALKEGFYKCKICESAFKSSGERKQHERTHEKHNSRMLGDPYALMCPKATLTEESGMFKCSACEKTFEQRPEGLRHVLRHVHVKRERVQCDLCPLTFANKKYLEKHQTEHATSKDVTASESTSSGGSEDSAKVEDGGFKCTDCNKTFWNERRFDFHIQRHKAIKESRFPCKLCDMRCGNTAELKRHEQTHARKQQPMLLSGEKVPPIILERNNHTVYKCPECALIFTKQRVYFTHATNHLNVKNGTFKCETCGTCCPSRKKLALHMTRHKALETGRFACQQCEKRFPDNNAQRRHKCKGKATGNPVSWVCEECNRTFPNRHIFYLHKYRHRVVKEARYRCEPCDRCFSDKNAQTKHVQNVHREKRSIKAIQLKSEDERDSKAEEKDENGLFKCPDCDKRFEVRNSYTSHLRQHLAMKQERYKCKICELSFRTSSELKRHDRAHENHKSKLSNDPFASICPEATMKEENGIFKCSACEKTFEQRRAALRHLMRHGYVKRDRVQCKLCPMTFVNKTYLEKHQMEHESSKDVSASGSSSEKESDSDDLSQDGASEFKCTDCNKTFREKRLLNRHIRRHEAIKESKFPCKLCDVRCGSKRELITHEEMHARKQQTTIVSTEKLPPIIVERNNHTVYKCPDCALIFTKQRVYSTHALRHVNVKNGTFKCETCGVCCPTRRNQLEHIRKHRAGKVIAPTQQDNFPFECPECGKKFPQRKYLIQHVRRHEAVESGTFQCKICAKFFSTGVELARHEKIHEGKDKLEKFKCSECGFICASRSSFVWHQKRHEAIRSGKFECKVCGKNMGSKHELERNPVISIRQYARILSENGIRLRNEVHPGR</sequence>
<evidence type="ECO:0000256" key="1">
    <source>
        <dbReference type="ARBA" id="ARBA00004123"/>
    </source>
</evidence>
<evidence type="ECO:0000256" key="2">
    <source>
        <dbReference type="ARBA" id="ARBA00022723"/>
    </source>
</evidence>
<feature type="region of interest" description="Disordered" evidence="10">
    <location>
        <begin position="359"/>
        <end position="385"/>
    </location>
</feature>
<feature type="domain" description="C2H2-type" evidence="11">
    <location>
        <begin position="469"/>
        <end position="496"/>
    </location>
</feature>
<feature type="domain" description="C2H2-type" evidence="11">
    <location>
        <begin position="310"/>
        <end position="339"/>
    </location>
</feature>
<feature type="domain" description="C2H2-type" evidence="11">
    <location>
        <begin position="723"/>
        <end position="750"/>
    </location>
</feature>
<feature type="domain" description="C2H2-type" evidence="11">
    <location>
        <begin position="560"/>
        <end position="587"/>
    </location>
</feature>
<evidence type="ECO:0000256" key="9">
    <source>
        <dbReference type="PROSITE-ProRule" id="PRU00042"/>
    </source>
</evidence>
<name>A0ABD1DK29_CULPP</name>
<feature type="domain" description="C2H2-type" evidence="11">
    <location>
        <begin position="260"/>
        <end position="287"/>
    </location>
</feature>